<dbReference type="Proteomes" id="UP000054686">
    <property type="component" value="Unassembled WGS sequence"/>
</dbReference>
<dbReference type="InterPro" id="IPR002145">
    <property type="entry name" value="CopG"/>
</dbReference>
<dbReference type="EMBL" id="LLVT01000003">
    <property type="protein sequence ID" value="KSW10545.1"/>
    <property type="molecule type" value="Genomic_DNA"/>
</dbReference>
<dbReference type="RefSeq" id="WP_048740362.1">
    <property type="nucleotide sequence ID" value="NZ_CP040006.1"/>
</dbReference>
<feature type="domain" description="Ribbon-helix-helix protein CopG" evidence="1">
    <location>
        <begin position="58"/>
        <end position="89"/>
    </location>
</feature>
<dbReference type="AlphaFoldDB" id="A0A0V8RR88"/>
<evidence type="ECO:0000313" key="3">
    <source>
        <dbReference type="Proteomes" id="UP000054686"/>
    </source>
</evidence>
<dbReference type="GO" id="GO:0006355">
    <property type="term" value="P:regulation of DNA-templated transcription"/>
    <property type="evidence" value="ECO:0007669"/>
    <property type="project" value="InterPro"/>
</dbReference>
<dbReference type="InterPro" id="IPR010985">
    <property type="entry name" value="Ribbon_hlx_hlx"/>
</dbReference>
<accession>A0A0V8RR88</accession>
<dbReference type="OrthoDB" id="3255885at2"/>
<proteinExistence type="predicted"/>
<dbReference type="CDD" id="cd22231">
    <property type="entry name" value="RHH_NikR_HicB-like"/>
    <property type="match status" value="1"/>
</dbReference>
<evidence type="ECO:0000259" key="1">
    <source>
        <dbReference type="Pfam" id="PF01402"/>
    </source>
</evidence>
<organism evidence="2 3">
    <name type="scientific">Schaalia odontolytica</name>
    <dbReference type="NCBI Taxonomy" id="1660"/>
    <lineage>
        <taxon>Bacteria</taxon>
        <taxon>Bacillati</taxon>
        <taxon>Actinomycetota</taxon>
        <taxon>Actinomycetes</taxon>
        <taxon>Actinomycetales</taxon>
        <taxon>Actinomycetaceae</taxon>
        <taxon>Schaalia</taxon>
    </lineage>
</organism>
<protein>
    <submittedName>
        <fullName evidence="2">CopG family transcriptional regulator</fullName>
    </submittedName>
</protein>
<name>A0A0V8RR88_9ACTO</name>
<dbReference type="Pfam" id="PF01402">
    <property type="entry name" value="RHH_1"/>
    <property type="match status" value="1"/>
</dbReference>
<reference evidence="2 3" key="1">
    <citation type="submission" date="2015-10" db="EMBL/GenBank/DDBJ databases">
        <title>Draft Genome of Actinomyces odontolyticus subsp. actinosynbacter strain XH001.</title>
        <authorList>
            <person name="Mclean J.S."/>
            <person name="He X."/>
        </authorList>
    </citation>
    <scope>NUCLEOTIDE SEQUENCE [LARGE SCALE GENOMIC DNA]</scope>
    <source>
        <strain evidence="2 3">XH001</strain>
    </source>
</reference>
<gene>
    <name evidence="2" type="ORF">APY09_08570</name>
</gene>
<evidence type="ECO:0000313" key="2">
    <source>
        <dbReference type="EMBL" id="KSW10545.1"/>
    </source>
</evidence>
<sequence>MSKKQEGTYRLAGGITVTDADLEADAQRFEAGECDGSWKVLPGRPQLFGEDTMPVGTRLPESLVRELDEAAGELGQTRSELVRRFISDGLLALKA</sequence>
<comment type="caution">
    <text evidence="2">The sequence shown here is derived from an EMBL/GenBank/DDBJ whole genome shotgun (WGS) entry which is preliminary data.</text>
</comment>
<dbReference type="SUPFAM" id="SSF47598">
    <property type="entry name" value="Ribbon-helix-helix"/>
    <property type="match status" value="1"/>
</dbReference>